<gene>
    <name evidence="8" type="ORF">Malapachy_2904</name>
</gene>
<evidence type="ECO:0000256" key="6">
    <source>
        <dbReference type="SAM" id="Phobius"/>
    </source>
</evidence>
<evidence type="ECO:0000256" key="5">
    <source>
        <dbReference type="ARBA" id="ARBA00023136"/>
    </source>
</evidence>
<dbReference type="Proteomes" id="UP000037751">
    <property type="component" value="Unassembled WGS sequence"/>
</dbReference>
<sequence>MNIVFGAIEVVTLFPKLAKPLLSMRKALQSLHYTDEGETHRHSSPKLGRDLWSYLLFLRLLPIVPYGMMNIACGVLNVPLLPYTVTLAIGSVPWNFCTTQIGEILQNIASAIQSSAAASTASSDGTTLSSTSGQASMLANGAMTLLWEHVWTFDMMIKLILLSIASALPLILHRIYGQRRGVEAQMEEGDSDSNTTE</sequence>
<evidence type="ECO:0000313" key="8">
    <source>
        <dbReference type="EMBL" id="KOS12476.1"/>
    </source>
</evidence>
<evidence type="ECO:0000313" key="9">
    <source>
        <dbReference type="Proteomes" id="UP000037751"/>
    </source>
</evidence>
<dbReference type="PANTHER" id="PTHR43220">
    <property type="match status" value="1"/>
</dbReference>
<dbReference type="PANTHER" id="PTHR43220:SF21">
    <property type="entry name" value="TRANSMEMBRANE PROTEIN 41A"/>
    <property type="match status" value="1"/>
</dbReference>
<comment type="subcellular location">
    <subcellularLocation>
        <location evidence="1">Membrane</location>
        <topology evidence="1">Multi-pass membrane protein</topology>
    </subcellularLocation>
</comment>
<dbReference type="VEuPathDB" id="FungiDB:Malapachy_2904"/>
<keyword evidence="9" id="KW-1185">Reference proteome</keyword>
<organism evidence="8 9">
    <name type="scientific">Malassezia pachydermatis</name>
    <dbReference type="NCBI Taxonomy" id="77020"/>
    <lineage>
        <taxon>Eukaryota</taxon>
        <taxon>Fungi</taxon>
        <taxon>Dikarya</taxon>
        <taxon>Basidiomycota</taxon>
        <taxon>Ustilaginomycotina</taxon>
        <taxon>Malasseziomycetes</taxon>
        <taxon>Malasseziales</taxon>
        <taxon>Malasseziaceae</taxon>
        <taxon>Malassezia</taxon>
    </lineage>
</organism>
<dbReference type="InterPro" id="IPR045014">
    <property type="entry name" value="TM41A/B"/>
</dbReference>
<protein>
    <recommendedName>
        <fullName evidence="7">VTT domain-containing protein</fullName>
    </recommendedName>
</protein>
<dbReference type="InterPro" id="IPR032816">
    <property type="entry name" value="VTT_dom"/>
</dbReference>
<evidence type="ECO:0000256" key="3">
    <source>
        <dbReference type="ARBA" id="ARBA00022729"/>
    </source>
</evidence>
<name>A0A0M8MHD0_9BASI</name>
<keyword evidence="4 6" id="KW-1133">Transmembrane helix</keyword>
<proteinExistence type="predicted"/>
<feature type="domain" description="VTT" evidence="7">
    <location>
        <begin position="38"/>
        <end position="103"/>
    </location>
</feature>
<dbReference type="GeneID" id="28729264"/>
<dbReference type="Pfam" id="PF09335">
    <property type="entry name" value="VTT_dom"/>
    <property type="match status" value="1"/>
</dbReference>
<keyword evidence="2 6" id="KW-0812">Transmembrane</keyword>
<reference evidence="8 9" key="1">
    <citation type="submission" date="2015-07" db="EMBL/GenBank/DDBJ databases">
        <title>Draft Genome Sequence of Malassezia furfur CBS1878 and Malassezia pachydermatis CBS1879.</title>
        <authorList>
            <person name="Triana S."/>
            <person name="Ohm R."/>
            <person name="Gonzalez A."/>
            <person name="DeCock H."/>
            <person name="Restrepo S."/>
            <person name="Celis A."/>
        </authorList>
    </citation>
    <scope>NUCLEOTIDE SEQUENCE [LARGE SCALE GENOMIC DNA]</scope>
    <source>
        <strain evidence="8 9">CBS 1879</strain>
    </source>
</reference>
<dbReference type="OrthoDB" id="3364966at2759"/>
<dbReference type="STRING" id="77020.A0A0M8MHD0"/>
<keyword evidence="5 6" id="KW-0472">Membrane</keyword>
<dbReference type="AlphaFoldDB" id="A0A0M8MHD0"/>
<comment type="caution">
    <text evidence="8">The sequence shown here is derived from an EMBL/GenBank/DDBJ whole genome shotgun (WGS) entry which is preliminary data.</text>
</comment>
<dbReference type="GO" id="GO:0016020">
    <property type="term" value="C:membrane"/>
    <property type="evidence" value="ECO:0007669"/>
    <property type="project" value="UniProtKB-SubCell"/>
</dbReference>
<feature type="transmembrane region" description="Helical" evidence="6">
    <location>
        <begin position="155"/>
        <end position="176"/>
    </location>
</feature>
<evidence type="ECO:0000256" key="1">
    <source>
        <dbReference type="ARBA" id="ARBA00004141"/>
    </source>
</evidence>
<evidence type="ECO:0000256" key="4">
    <source>
        <dbReference type="ARBA" id="ARBA00022989"/>
    </source>
</evidence>
<keyword evidence="3" id="KW-0732">Signal</keyword>
<accession>A0A0M8MHD0</accession>
<dbReference type="EMBL" id="LGAV01000012">
    <property type="protein sequence ID" value="KOS12476.1"/>
    <property type="molecule type" value="Genomic_DNA"/>
</dbReference>
<evidence type="ECO:0000259" key="7">
    <source>
        <dbReference type="Pfam" id="PF09335"/>
    </source>
</evidence>
<evidence type="ECO:0000256" key="2">
    <source>
        <dbReference type="ARBA" id="ARBA00022692"/>
    </source>
</evidence>
<dbReference type="RefSeq" id="XP_017990108.1">
    <property type="nucleotide sequence ID" value="XM_018137388.1"/>
</dbReference>
<feature type="transmembrane region" description="Helical" evidence="6">
    <location>
        <begin position="51"/>
        <end position="72"/>
    </location>
</feature>